<dbReference type="PANTHER" id="PTHR36203:SF1">
    <property type="entry name" value="ASCORBATE-SPECIFIC PTS SYSTEM EIIA COMPONENT"/>
    <property type="match status" value="1"/>
</dbReference>
<comment type="function">
    <text evidence="8">The phosphoenolpyruvate-dependent sugar phosphotransferase system (sugar PTS), a major carbohydrate active transport system, catalyzes the phosphorylation of incoming sugar substrates concomitantly with their translocation across the cell membrane. The enzyme II UlaABC PTS system is involved in ascorbate transport.</text>
</comment>
<evidence type="ECO:0000256" key="2">
    <source>
        <dbReference type="ARBA" id="ARBA00022448"/>
    </source>
</evidence>
<dbReference type="InterPro" id="IPR051351">
    <property type="entry name" value="Ascorbate-PTS_EIIA_comp"/>
</dbReference>
<comment type="caution">
    <text evidence="12">The sequence shown here is derived from an EMBL/GenBank/DDBJ whole genome shotgun (WGS) entry which is preliminary data.</text>
</comment>
<comment type="subcellular location">
    <subcellularLocation>
        <location evidence="1">Cytoplasm</location>
    </subcellularLocation>
</comment>
<dbReference type="InterPro" id="IPR002178">
    <property type="entry name" value="PTS_EIIA_type-2_dom"/>
</dbReference>
<name>A0A6I5N2M7_9BIFI</name>
<dbReference type="PROSITE" id="PS51094">
    <property type="entry name" value="PTS_EIIA_TYPE_2"/>
    <property type="match status" value="1"/>
</dbReference>
<feature type="domain" description="PTS EIIA type-2" evidence="11">
    <location>
        <begin position="22"/>
        <end position="164"/>
    </location>
</feature>
<dbReference type="EMBL" id="VYSG01000001">
    <property type="protein sequence ID" value="NEG69909.1"/>
    <property type="molecule type" value="Genomic_DNA"/>
</dbReference>
<dbReference type="Gene3D" id="3.40.930.10">
    <property type="entry name" value="Mannitol-specific EII, Chain A"/>
    <property type="match status" value="1"/>
</dbReference>
<evidence type="ECO:0000256" key="3">
    <source>
        <dbReference type="ARBA" id="ARBA00022490"/>
    </source>
</evidence>
<accession>A0A6I5N2M7</accession>
<dbReference type="GO" id="GO:0005737">
    <property type="term" value="C:cytoplasm"/>
    <property type="evidence" value="ECO:0007669"/>
    <property type="project" value="UniProtKB-SubCell"/>
</dbReference>
<keyword evidence="7" id="KW-0418">Kinase</keyword>
<keyword evidence="2" id="KW-0813">Transport</keyword>
<dbReference type="Proteomes" id="UP000469292">
    <property type="component" value="Unassembled WGS sequence"/>
</dbReference>
<dbReference type="GO" id="GO:0016301">
    <property type="term" value="F:kinase activity"/>
    <property type="evidence" value="ECO:0007669"/>
    <property type="project" value="UniProtKB-KW"/>
</dbReference>
<reference evidence="12 13" key="1">
    <citation type="submission" date="2019-09" db="EMBL/GenBank/DDBJ databases">
        <title>Phylogenetic characterization of a novel taxon of the genus Bifidobacterium: Bifidobacterium choloepi sp. nov.</title>
        <authorList>
            <person name="Modesto M."/>
            <person name="Satti M."/>
        </authorList>
    </citation>
    <scope>NUCLEOTIDE SEQUENCE [LARGE SCALE GENOMIC DNA]</scope>
    <source>
        <strain evidence="12 13">BRDM6</strain>
    </source>
</reference>
<sequence>MTLFPSARTLRNEELNVADLNKFLPDEAFALDVEAADWRDAIRLAGRGLVNAGFTTDAYTDEMIGTVEKMGPYIVIAPGLALAHSRPSDAVLNTGLSWVRLSTPVEFGNKNNDPVSLVIGLAGRDENEHIEVMSAIASALTSKDKTAALADAKTPDDIRRVLGA</sequence>
<dbReference type="GO" id="GO:0009401">
    <property type="term" value="P:phosphoenolpyruvate-dependent sugar phosphotransferase system"/>
    <property type="evidence" value="ECO:0007669"/>
    <property type="project" value="UniProtKB-KW"/>
</dbReference>
<keyword evidence="5" id="KW-0808">Transferase</keyword>
<dbReference type="SUPFAM" id="SSF55804">
    <property type="entry name" value="Phoshotransferase/anion transport protein"/>
    <property type="match status" value="1"/>
</dbReference>
<protein>
    <recommendedName>
        <fullName evidence="9">Ascorbate-specific PTS system EIIA component</fullName>
    </recommendedName>
    <alternativeName>
        <fullName evidence="10">Ascorbate-specific phosphotransferase enzyme IIA component</fullName>
    </alternativeName>
</protein>
<evidence type="ECO:0000256" key="5">
    <source>
        <dbReference type="ARBA" id="ARBA00022679"/>
    </source>
</evidence>
<evidence type="ECO:0000256" key="1">
    <source>
        <dbReference type="ARBA" id="ARBA00004496"/>
    </source>
</evidence>
<evidence type="ECO:0000313" key="12">
    <source>
        <dbReference type="EMBL" id="NEG69909.1"/>
    </source>
</evidence>
<evidence type="ECO:0000256" key="10">
    <source>
        <dbReference type="ARBA" id="ARBA00042072"/>
    </source>
</evidence>
<evidence type="ECO:0000259" key="11">
    <source>
        <dbReference type="PROSITE" id="PS51094"/>
    </source>
</evidence>
<evidence type="ECO:0000256" key="6">
    <source>
        <dbReference type="ARBA" id="ARBA00022683"/>
    </source>
</evidence>
<evidence type="ECO:0000256" key="9">
    <source>
        <dbReference type="ARBA" id="ARBA00041175"/>
    </source>
</evidence>
<gene>
    <name evidence="12" type="ORF">F6S87_04705</name>
</gene>
<evidence type="ECO:0000313" key="13">
    <source>
        <dbReference type="Proteomes" id="UP000469292"/>
    </source>
</evidence>
<dbReference type="AlphaFoldDB" id="A0A6I5N2M7"/>
<keyword evidence="3" id="KW-0963">Cytoplasm</keyword>
<keyword evidence="12" id="KW-0762">Sugar transport</keyword>
<evidence type="ECO:0000256" key="7">
    <source>
        <dbReference type="ARBA" id="ARBA00022777"/>
    </source>
</evidence>
<organism evidence="12 13">
    <name type="scientific">Bifidobacterium choloepi</name>
    <dbReference type="NCBI Taxonomy" id="2614131"/>
    <lineage>
        <taxon>Bacteria</taxon>
        <taxon>Bacillati</taxon>
        <taxon>Actinomycetota</taxon>
        <taxon>Actinomycetes</taxon>
        <taxon>Bifidobacteriales</taxon>
        <taxon>Bifidobacteriaceae</taxon>
        <taxon>Bifidobacterium</taxon>
    </lineage>
</organism>
<keyword evidence="4" id="KW-0597">Phosphoprotein</keyword>
<keyword evidence="13" id="KW-1185">Reference proteome</keyword>
<evidence type="ECO:0000256" key="4">
    <source>
        <dbReference type="ARBA" id="ARBA00022553"/>
    </source>
</evidence>
<dbReference type="Pfam" id="PF00359">
    <property type="entry name" value="PTS_EIIA_2"/>
    <property type="match status" value="1"/>
</dbReference>
<proteinExistence type="predicted"/>
<dbReference type="PANTHER" id="PTHR36203">
    <property type="entry name" value="ASCORBATE-SPECIFIC PTS SYSTEM EIIA COMPONENT"/>
    <property type="match status" value="1"/>
</dbReference>
<keyword evidence="6" id="KW-0598">Phosphotransferase system</keyword>
<dbReference type="InterPro" id="IPR016152">
    <property type="entry name" value="PTrfase/Anion_transptr"/>
</dbReference>
<evidence type="ECO:0000256" key="8">
    <source>
        <dbReference type="ARBA" id="ARBA00037387"/>
    </source>
</evidence>